<evidence type="ECO:0000313" key="2">
    <source>
        <dbReference type="EMBL" id="KAK0469608.1"/>
    </source>
</evidence>
<evidence type="ECO:0008006" key="4">
    <source>
        <dbReference type="Google" id="ProtNLM"/>
    </source>
</evidence>
<dbReference type="EMBL" id="JAUEPS010000001">
    <property type="protein sequence ID" value="KAK0469608.1"/>
    <property type="molecule type" value="Genomic_DNA"/>
</dbReference>
<dbReference type="InterPro" id="IPR014752">
    <property type="entry name" value="Arrestin-like_C"/>
</dbReference>
<dbReference type="AlphaFoldDB" id="A0AA39NPV5"/>
<evidence type="ECO:0000313" key="3">
    <source>
        <dbReference type="Proteomes" id="UP001175211"/>
    </source>
</evidence>
<organism evidence="2 3">
    <name type="scientific">Armillaria tabescens</name>
    <name type="common">Ringless honey mushroom</name>
    <name type="synonym">Agaricus tabescens</name>
    <dbReference type="NCBI Taxonomy" id="1929756"/>
    <lineage>
        <taxon>Eukaryota</taxon>
        <taxon>Fungi</taxon>
        <taxon>Dikarya</taxon>
        <taxon>Basidiomycota</taxon>
        <taxon>Agaricomycotina</taxon>
        <taxon>Agaricomycetes</taxon>
        <taxon>Agaricomycetidae</taxon>
        <taxon>Agaricales</taxon>
        <taxon>Marasmiineae</taxon>
        <taxon>Physalacriaceae</taxon>
        <taxon>Desarmillaria</taxon>
    </lineage>
</organism>
<keyword evidence="3" id="KW-1185">Reference proteome</keyword>
<sequence length="443" mass="49054">MDATSPPRYRRYSRSGPAPAPSTDLPPYSRHNTPPGGRHTPREPTEHVFQIMSNKDRAWATLKVFSSAKSAKSLPTFYEKESINGIVELEVERGDSIQAINATVTGRVITGAGMDDVCSFLNVTIPVWAKTGSSRSPSPAFENNKLCGRHTFPFSIVLPRTVSLTVREPKTFRLPETFLERHTPATVQYDLIVTISRSKMRSDSHIKTAFGYVPSSRPDTPSILRQASYAENLPLMGPDSDPEGWRTHDPVVIRGVMFKTRPVQVECTISLSKPLSYTRGSVIPCMMKLEGADESALDVLSEPSSIAVSLRRRVRYSCKGLSSKQKEQFEDVGIAVWWPTAGSSSHRRYLEGEIRLAKDLKASSDVGHFSISYHVVLNPFDVAGYTHLEPEALIMDSVSIMTMHAKGPRPQAYAPPAYDPITREVNDTFSAMRQMTLATPVIG</sequence>
<gene>
    <name evidence="2" type="ORF">EV420DRAFT_45968</name>
</gene>
<dbReference type="Gene3D" id="2.60.40.640">
    <property type="match status" value="1"/>
</dbReference>
<comment type="caution">
    <text evidence="2">The sequence shown here is derived from an EMBL/GenBank/DDBJ whole genome shotgun (WGS) entry which is preliminary data.</text>
</comment>
<reference evidence="2" key="1">
    <citation type="submission" date="2023-06" db="EMBL/GenBank/DDBJ databases">
        <authorList>
            <consortium name="Lawrence Berkeley National Laboratory"/>
            <person name="Ahrendt S."/>
            <person name="Sahu N."/>
            <person name="Indic B."/>
            <person name="Wong-Bajracharya J."/>
            <person name="Merenyi Z."/>
            <person name="Ke H.-M."/>
            <person name="Monk M."/>
            <person name="Kocsube S."/>
            <person name="Drula E."/>
            <person name="Lipzen A."/>
            <person name="Balint B."/>
            <person name="Henrissat B."/>
            <person name="Andreopoulos B."/>
            <person name="Martin F.M."/>
            <person name="Harder C.B."/>
            <person name="Rigling D."/>
            <person name="Ford K.L."/>
            <person name="Foster G.D."/>
            <person name="Pangilinan J."/>
            <person name="Papanicolaou A."/>
            <person name="Barry K."/>
            <person name="LaButti K."/>
            <person name="Viragh M."/>
            <person name="Koriabine M."/>
            <person name="Yan M."/>
            <person name="Riley R."/>
            <person name="Champramary S."/>
            <person name="Plett K.L."/>
            <person name="Tsai I.J."/>
            <person name="Slot J."/>
            <person name="Sipos G."/>
            <person name="Plett J."/>
            <person name="Nagy L.G."/>
            <person name="Grigoriev I.V."/>
        </authorList>
    </citation>
    <scope>NUCLEOTIDE SEQUENCE</scope>
    <source>
        <strain evidence="2">CCBAS 213</strain>
    </source>
</reference>
<feature type="region of interest" description="Disordered" evidence="1">
    <location>
        <begin position="1"/>
        <end position="43"/>
    </location>
</feature>
<dbReference type="RefSeq" id="XP_060339401.1">
    <property type="nucleotide sequence ID" value="XM_060482218.1"/>
</dbReference>
<name>A0AA39NPV5_ARMTA</name>
<accession>A0AA39NPV5</accession>
<proteinExistence type="predicted"/>
<dbReference type="Proteomes" id="UP001175211">
    <property type="component" value="Unassembled WGS sequence"/>
</dbReference>
<protein>
    <recommendedName>
        <fullName evidence="4">Arrestin-like N-terminal domain-containing protein</fullName>
    </recommendedName>
</protein>
<dbReference type="GeneID" id="85365766"/>
<evidence type="ECO:0000256" key="1">
    <source>
        <dbReference type="SAM" id="MobiDB-lite"/>
    </source>
</evidence>